<dbReference type="GO" id="GO:0004842">
    <property type="term" value="F:ubiquitin-protein transferase activity"/>
    <property type="evidence" value="ECO:0007669"/>
    <property type="project" value="TreeGrafter"/>
</dbReference>
<keyword evidence="2" id="KW-0963">Cytoplasm</keyword>
<dbReference type="PROSITE" id="PS00518">
    <property type="entry name" value="ZF_RING_1"/>
    <property type="match status" value="1"/>
</dbReference>
<dbReference type="InterPro" id="IPR017907">
    <property type="entry name" value="Znf_RING_CS"/>
</dbReference>
<feature type="domain" description="RING-type" evidence="10">
    <location>
        <begin position="24"/>
        <end position="84"/>
    </location>
</feature>
<dbReference type="Pfam" id="PF00097">
    <property type="entry name" value="zf-C3HC4"/>
    <property type="match status" value="1"/>
</dbReference>
<dbReference type="SUPFAM" id="SSF57850">
    <property type="entry name" value="RING/U-box"/>
    <property type="match status" value="1"/>
</dbReference>
<keyword evidence="12" id="KW-1185">Reference proteome</keyword>
<dbReference type="GO" id="GO:0005737">
    <property type="term" value="C:cytoplasm"/>
    <property type="evidence" value="ECO:0007669"/>
    <property type="project" value="UniProtKB-SubCell"/>
</dbReference>
<name>A0A6P5IAP0_PHACI</name>
<dbReference type="InterPro" id="IPR043136">
    <property type="entry name" value="B30.2/SPRY_sf"/>
</dbReference>
<dbReference type="InterPro" id="IPR003877">
    <property type="entry name" value="SPRY_dom"/>
</dbReference>
<dbReference type="FunCoup" id="A0A6P5IAP0">
    <property type="interactions" value="75"/>
</dbReference>
<evidence type="ECO:0000256" key="6">
    <source>
        <dbReference type="ARBA" id="ARBA00022833"/>
    </source>
</evidence>
<dbReference type="InterPro" id="IPR018957">
    <property type="entry name" value="Znf_C3HC4_RING-type"/>
</dbReference>
<dbReference type="FunFam" id="2.60.120.920:FF:000059">
    <property type="entry name" value="E3 ubiquitin-protein ligase RNF135"/>
    <property type="match status" value="1"/>
</dbReference>
<keyword evidence="3" id="KW-0399">Innate immunity</keyword>
<dbReference type="PANTHER" id="PTHR25465">
    <property type="entry name" value="B-BOX DOMAIN CONTAINING"/>
    <property type="match status" value="1"/>
</dbReference>
<dbReference type="InParanoid" id="A0A6P5IAP0"/>
<dbReference type="SMART" id="SM00449">
    <property type="entry name" value="SPRY"/>
    <property type="match status" value="1"/>
</dbReference>
<dbReference type="GO" id="GO:0045087">
    <property type="term" value="P:innate immune response"/>
    <property type="evidence" value="ECO:0007669"/>
    <property type="project" value="UniProtKB-KW"/>
</dbReference>
<evidence type="ECO:0000256" key="1">
    <source>
        <dbReference type="ARBA" id="ARBA00004496"/>
    </source>
</evidence>
<keyword evidence="9" id="KW-0732">Signal</keyword>
<evidence type="ECO:0000256" key="8">
    <source>
        <dbReference type="PROSITE-ProRule" id="PRU00175"/>
    </source>
</evidence>
<evidence type="ECO:0000256" key="4">
    <source>
        <dbReference type="ARBA" id="ARBA00022723"/>
    </source>
</evidence>
<dbReference type="GeneID" id="110192292"/>
<evidence type="ECO:0000256" key="9">
    <source>
        <dbReference type="SAM" id="SignalP"/>
    </source>
</evidence>
<dbReference type="InterPro" id="IPR006574">
    <property type="entry name" value="PRY"/>
</dbReference>
<sequence>MAGLGLAFPASGVLVWLCEDDLSCGICQSLFSCPTTLPCGHSFCSYCIERHWSLLGRSRGGAARDGGPRALGTQGTGWLCPLCRKEVFMSPWLKKNTALQDLVDKYDKALKEGSEPWNPCPNHLPALQEPKPMKRRINEVRQELEDLLEQFVSGVTKLQCLGPLEETGMSEASITQEKLKNPNIFQRNINEILNDIKELKKKIQKKLIWEEAPTKMTNEASPVVSPCSASLQPAQRQPVPKRSCQFAQWSILPTFDQRTASHYLKVSKNRQKVTVSQHRQFYPESRERFQNSQILCCEGFSSGQLYWEVNTQDCTAWAIGVASKDIIAHRDLLGRTADSWCVEWSEASAQLCSWHQKKETAVSKERPTVVGVWLDLEGNQLSFHSVESEEKLLYRFELPVPMPVVFPAFWLYGLQPGNSLIINEL</sequence>
<dbReference type="SUPFAM" id="SSF49899">
    <property type="entry name" value="Concanavalin A-like lectins/glucanases"/>
    <property type="match status" value="1"/>
</dbReference>
<dbReference type="CTD" id="84282"/>
<evidence type="ECO:0000256" key="3">
    <source>
        <dbReference type="ARBA" id="ARBA00022588"/>
    </source>
</evidence>
<evidence type="ECO:0000313" key="12">
    <source>
        <dbReference type="Proteomes" id="UP000515140"/>
    </source>
</evidence>
<dbReference type="InterPro" id="IPR013083">
    <property type="entry name" value="Znf_RING/FYVE/PHD"/>
</dbReference>
<dbReference type="AlphaFoldDB" id="A0A6P5IAP0"/>
<keyword evidence="5 8" id="KW-0863">Zinc-finger</keyword>
<dbReference type="InterPro" id="IPR051051">
    <property type="entry name" value="E3_ubiq-ligase_TRIM/RNF"/>
</dbReference>
<reference evidence="13" key="1">
    <citation type="submission" date="2025-08" db="UniProtKB">
        <authorList>
            <consortium name="RefSeq"/>
        </authorList>
    </citation>
    <scope>IDENTIFICATION</scope>
    <source>
        <tissue evidence="13">Spleen</tissue>
    </source>
</reference>
<dbReference type="KEGG" id="pcw:110192292"/>
<accession>A0A6P5IAP0</accession>
<evidence type="ECO:0000259" key="11">
    <source>
        <dbReference type="PROSITE" id="PS50188"/>
    </source>
</evidence>
<dbReference type="Pfam" id="PF00622">
    <property type="entry name" value="SPRY"/>
    <property type="match status" value="1"/>
</dbReference>
<dbReference type="InterPro" id="IPR001870">
    <property type="entry name" value="B30.2/SPRY"/>
</dbReference>
<keyword evidence="6" id="KW-0862">Zinc</keyword>
<comment type="subcellular location">
    <subcellularLocation>
        <location evidence="1">Cytoplasm</location>
    </subcellularLocation>
</comment>
<evidence type="ECO:0000259" key="10">
    <source>
        <dbReference type="PROSITE" id="PS50089"/>
    </source>
</evidence>
<evidence type="ECO:0000256" key="7">
    <source>
        <dbReference type="ARBA" id="ARBA00022859"/>
    </source>
</evidence>
<evidence type="ECO:0000256" key="5">
    <source>
        <dbReference type="ARBA" id="ARBA00022771"/>
    </source>
</evidence>
<dbReference type="GO" id="GO:0043021">
    <property type="term" value="F:ribonucleoprotein complex binding"/>
    <property type="evidence" value="ECO:0007669"/>
    <property type="project" value="TreeGrafter"/>
</dbReference>
<keyword evidence="4" id="KW-0479">Metal-binding</keyword>
<dbReference type="OMA" id="RCSHWAV"/>
<dbReference type="Pfam" id="PF13765">
    <property type="entry name" value="PRY"/>
    <property type="match status" value="1"/>
</dbReference>
<dbReference type="PANTHER" id="PTHR25465:SF41">
    <property type="entry name" value="E3 UBIQUITIN-PROTEIN LIGASE RNF135"/>
    <property type="match status" value="1"/>
</dbReference>
<dbReference type="GO" id="GO:0008270">
    <property type="term" value="F:zinc ion binding"/>
    <property type="evidence" value="ECO:0007669"/>
    <property type="project" value="UniProtKB-KW"/>
</dbReference>
<protein>
    <submittedName>
        <fullName evidence="13">E3 ubiquitin-protein ligase RNF135 isoform X1</fullName>
    </submittedName>
</protein>
<dbReference type="InterPro" id="IPR013320">
    <property type="entry name" value="ConA-like_dom_sf"/>
</dbReference>
<feature type="chain" id="PRO_5027753527" evidence="9">
    <location>
        <begin position="19"/>
        <end position="425"/>
    </location>
</feature>
<gene>
    <name evidence="13" type="primary">RNF135</name>
</gene>
<dbReference type="PROSITE" id="PS50089">
    <property type="entry name" value="ZF_RING_2"/>
    <property type="match status" value="1"/>
</dbReference>
<dbReference type="Gene3D" id="3.30.40.10">
    <property type="entry name" value="Zinc/RING finger domain, C3HC4 (zinc finger)"/>
    <property type="match status" value="1"/>
</dbReference>
<dbReference type="PROSITE" id="PS50188">
    <property type="entry name" value="B302_SPRY"/>
    <property type="match status" value="1"/>
</dbReference>
<evidence type="ECO:0000313" key="13">
    <source>
        <dbReference type="RefSeq" id="XP_020819030.1"/>
    </source>
</evidence>
<dbReference type="Proteomes" id="UP000515140">
    <property type="component" value="Unplaced"/>
</dbReference>
<feature type="signal peptide" evidence="9">
    <location>
        <begin position="1"/>
        <end position="18"/>
    </location>
</feature>
<dbReference type="InterPro" id="IPR001841">
    <property type="entry name" value="Znf_RING"/>
</dbReference>
<dbReference type="GO" id="GO:0045088">
    <property type="term" value="P:regulation of innate immune response"/>
    <property type="evidence" value="ECO:0007669"/>
    <property type="project" value="TreeGrafter"/>
</dbReference>
<dbReference type="SMART" id="SM00184">
    <property type="entry name" value="RING"/>
    <property type="match status" value="1"/>
</dbReference>
<feature type="domain" description="B30.2/SPRY" evidence="11">
    <location>
        <begin position="233"/>
        <end position="425"/>
    </location>
</feature>
<dbReference type="Gene3D" id="2.60.120.920">
    <property type="match status" value="1"/>
</dbReference>
<evidence type="ECO:0000256" key="2">
    <source>
        <dbReference type="ARBA" id="ARBA00022490"/>
    </source>
</evidence>
<organism evidence="12 13">
    <name type="scientific">Phascolarctos cinereus</name>
    <name type="common">Koala</name>
    <dbReference type="NCBI Taxonomy" id="38626"/>
    <lineage>
        <taxon>Eukaryota</taxon>
        <taxon>Metazoa</taxon>
        <taxon>Chordata</taxon>
        <taxon>Craniata</taxon>
        <taxon>Vertebrata</taxon>
        <taxon>Euteleostomi</taxon>
        <taxon>Mammalia</taxon>
        <taxon>Metatheria</taxon>
        <taxon>Diprotodontia</taxon>
        <taxon>Phascolarctidae</taxon>
        <taxon>Phascolarctos</taxon>
    </lineage>
</organism>
<dbReference type="RefSeq" id="XP_020819030.1">
    <property type="nucleotide sequence ID" value="XM_020963371.1"/>
</dbReference>
<proteinExistence type="predicted"/>
<keyword evidence="7" id="KW-0391">Immunity</keyword>
<dbReference type="SMART" id="SM00589">
    <property type="entry name" value="PRY"/>
    <property type="match status" value="1"/>
</dbReference>